<accession>A0AAE0XJN8</accession>
<dbReference type="Proteomes" id="UP001270362">
    <property type="component" value="Unassembled WGS sequence"/>
</dbReference>
<protein>
    <submittedName>
        <fullName evidence="1">Uncharacterized protein</fullName>
    </submittedName>
</protein>
<proteinExistence type="predicted"/>
<comment type="caution">
    <text evidence="1">The sequence shown here is derived from an EMBL/GenBank/DDBJ whole genome shotgun (WGS) entry which is preliminary data.</text>
</comment>
<evidence type="ECO:0000313" key="2">
    <source>
        <dbReference type="Proteomes" id="UP001270362"/>
    </source>
</evidence>
<reference evidence="1" key="2">
    <citation type="submission" date="2023-06" db="EMBL/GenBank/DDBJ databases">
        <authorList>
            <consortium name="Lawrence Berkeley National Laboratory"/>
            <person name="Haridas S."/>
            <person name="Hensen N."/>
            <person name="Bonometti L."/>
            <person name="Westerberg I."/>
            <person name="Brannstrom I.O."/>
            <person name="Guillou S."/>
            <person name="Cros-Aarteil S."/>
            <person name="Calhoun S."/>
            <person name="Kuo A."/>
            <person name="Mondo S."/>
            <person name="Pangilinan J."/>
            <person name="Riley R."/>
            <person name="Labutti K."/>
            <person name="Andreopoulos B."/>
            <person name="Lipzen A."/>
            <person name="Chen C."/>
            <person name="Yanf M."/>
            <person name="Daum C."/>
            <person name="Ng V."/>
            <person name="Clum A."/>
            <person name="Steindorff A."/>
            <person name="Ohm R."/>
            <person name="Martin F."/>
            <person name="Silar P."/>
            <person name="Natvig D."/>
            <person name="Lalanne C."/>
            <person name="Gautier V."/>
            <person name="Ament-Velasquez S.L."/>
            <person name="Kruys A."/>
            <person name="Hutchinson M.I."/>
            <person name="Powell A.J."/>
            <person name="Barry K."/>
            <person name="Miller A.N."/>
            <person name="Grigoriev I.V."/>
            <person name="Debuchy R."/>
            <person name="Gladieux P."/>
            <person name="Thoren M.H."/>
            <person name="Johannesson H."/>
        </authorList>
    </citation>
    <scope>NUCLEOTIDE SEQUENCE</scope>
    <source>
        <strain evidence="1">CBS 314.62</strain>
    </source>
</reference>
<dbReference type="EMBL" id="JAULSO010000001">
    <property type="protein sequence ID" value="KAK3694545.1"/>
    <property type="molecule type" value="Genomic_DNA"/>
</dbReference>
<organism evidence="1 2">
    <name type="scientific">Podospora appendiculata</name>
    <dbReference type="NCBI Taxonomy" id="314037"/>
    <lineage>
        <taxon>Eukaryota</taxon>
        <taxon>Fungi</taxon>
        <taxon>Dikarya</taxon>
        <taxon>Ascomycota</taxon>
        <taxon>Pezizomycotina</taxon>
        <taxon>Sordariomycetes</taxon>
        <taxon>Sordariomycetidae</taxon>
        <taxon>Sordariales</taxon>
        <taxon>Podosporaceae</taxon>
        <taxon>Podospora</taxon>
    </lineage>
</organism>
<evidence type="ECO:0000313" key="1">
    <source>
        <dbReference type="EMBL" id="KAK3694545.1"/>
    </source>
</evidence>
<name>A0AAE0XJN8_9PEZI</name>
<reference evidence="1" key="1">
    <citation type="journal article" date="2023" name="Mol. Phylogenet. Evol.">
        <title>Genome-scale phylogeny and comparative genomics of the fungal order Sordariales.</title>
        <authorList>
            <person name="Hensen N."/>
            <person name="Bonometti L."/>
            <person name="Westerberg I."/>
            <person name="Brannstrom I.O."/>
            <person name="Guillou S."/>
            <person name="Cros-Aarteil S."/>
            <person name="Calhoun S."/>
            <person name="Haridas S."/>
            <person name="Kuo A."/>
            <person name="Mondo S."/>
            <person name="Pangilinan J."/>
            <person name="Riley R."/>
            <person name="LaButti K."/>
            <person name="Andreopoulos B."/>
            <person name="Lipzen A."/>
            <person name="Chen C."/>
            <person name="Yan M."/>
            <person name="Daum C."/>
            <person name="Ng V."/>
            <person name="Clum A."/>
            <person name="Steindorff A."/>
            <person name="Ohm R.A."/>
            <person name="Martin F."/>
            <person name="Silar P."/>
            <person name="Natvig D.O."/>
            <person name="Lalanne C."/>
            <person name="Gautier V."/>
            <person name="Ament-Velasquez S.L."/>
            <person name="Kruys A."/>
            <person name="Hutchinson M.I."/>
            <person name="Powell A.J."/>
            <person name="Barry K."/>
            <person name="Miller A.N."/>
            <person name="Grigoriev I.V."/>
            <person name="Debuchy R."/>
            <person name="Gladieux P."/>
            <person name="Hiltunen Thoren M."/>
            <person name="Johannesson H."/>
        </authorList>
    </citation>
    <scope>NUCLEOTIDE SEQUENCE</scope>
    <source>
        <strain evidence="1">CBS 314.62</strain>
    </source>
</reference>
<sequence length="194" mass="22151">MRRVSLSGFHFRFHFHFHFHFPCSIHPDIPRISRLGANPIRHFRKLTHLRLPTPAAQGSRSRTTSRAWLPFVALTFSALAWRPLKHCPLLTPVLLQSSDWAGPDLDLDPDLLLHHWLATFAQKTSTAHHPPPVSNLELTRLPSQVRPQQVLSEGLDSLYACNRDSRLLRIPVAFYRQLVDKKGLVAIRSGSRCP</sequence>
<keyword evidence="2" id="KW-1185">Reference proteome</keyword>
<dbReference type="AlphaFoldDB" id="A0AAE0XJN8"/>
<gene>
    <name evidence="1" type="ORF">B0T22DRAFT_73696</name>
</gene>